<dbReference type="RefSeq" id="WP_089836541.1">
    <property type="nucleotide sequence ID" value="NZ_FNBN01000008.1"/>
</dbReference>
<keyword evidence="4 5" id="KW-0472">Membrane</keyword>
<evidence type="ECO:0000313" key="6">
    <source>
        <dbReference type="EMBL" id="SDH07236.1"/>
    </source>
</evidence>
<organism evidence="6 7">
    <name type="scientific">Chitinophaga filiformis</name>
    <name type="common">Myxococcus filiformis</name>
    <name type="synonym">Flexibacter filiformis</name>
    <dbReference type="NCBI Taxonomy" id="104663"/>
    <lineage>
        <taxon>Bacteria</taxon>
        <taxon>Pseudomonadati</taxon>
        <taxon>Bacteroidota</taxon>
        <taxon>Chitinophagia</taxon>
        <taxon>Chitinophagales</taxon>
        <taxon>Chitinophagaceae</taxon>
        <taxon>Chitinophaga</taxon>
    </lineage>
</organism>
<feature type="transmembrane region" description="Helical" evidence="5">
    <location>
        <begin position="7"/>
        <end position="25"/>
    </location>
</feature>
<dbReference type="InterPro" id="IPR032808">
    <property type="entry name" value="DoxX"/>
</dbReference>
<dbReference type="Proteomes" id="UP000199045">
    <property type="component" value="Unassembled WGS sequence"/>
</dbReference>
<evidence type="ECO:0000256" key="4">
    <source>
        <dbReference type="ARBA" id="ARBA00023136"/>
    </source>
</evidence>
<sequence>MINNTISFLMLRLAIGASMFGHGLVRLPKLDKFSGWMVKSFENAMLPVSLVKPFSYVLPIAEFLIGLLLIAGLFTRQSLIAGSIVMIMLILGTTLIENWEALVSQLVHVAIFALLLNYITYNSCALDKLVKK</sequence>
<dbReference type="Pfam" id="PF07681">
    <property type="entry name" value="DoxX"/>
    <property type="match status" value="1"/>
</dbReference>
<keyword evidence="3 5" id="KW-1133">Transmembrane helix</keyword>
<comment type="subcellular location">
    <subcellularLocation>
        <location evidence="1">Membrane</location>
        <topology evidence="1">Multi-pass membrane protein</topology>
    </subcellularLocation>
</comment>
<feature type="transmembrane region" description="Helical" evidence="5">
    <location>
        <begin position="102"/>
        <end position="121"/>
    </location>
</feature>
<dbReference type="EMBL" id="FNBN01000008">
    <property type="protein sequence ID" value="SDH07236.1"/>
    <property type="molecule type" value="Genomic_DNA"/>
</dbReference>
<proteinExistence type="predicted"/>
<protein>
    <submittedName>
        <fullName evidence="6">Thiosulfate dehydrogenase [quinone] large subunit</fullName>
    </submittedName>
</protein>
<gene>
    <name evidence="6" type="ORF">SAMN04488121_108244</name>
</gene>
<dbReference type="STRING" id="104663.SAMN04488121_108244"/>
<keyword evidence="2 5" id="KW-0812">Transmembrane</keyword>
<evidence type="ECO:0000313" key="7">
    <source>
        <dbReference type="Proteomes" id="UP000199045"/>
    </source>
</evidence>
<accession>A0A1G7ZFD1</accession>
<name>A0A1G7ZFD1_CHIFI</name>
<evidence type="ECO:0000256" key="3">
    <source>
        <dbReference type="ARBA" id="ARBA00022989"/>
    </source>
</evidence>
<dbReference type="AlphaFoldDB" id="A0A1G7ZFD1"/>
<feature type="transmembrane region" description="Helical" evidence="5">
    <location>
        <begin position="79"/>
        <end position="96"/>
    </location>
</feature>
<dbReference type="OrthoDB" id="4732370at2"/>
<feature type="transmembrane region" description="Helical" evidence="5">
    <location>
        <begin position="54"/>
        <end position="74"/>
    </location>
</feature>
<evidence type="ECO:0000256" key="2">
    <source>
        <dbReference type="ARBA" id="ARBA00022692"/>
    </source>
</evidence>
<reference evidence="6 7" key="1">
    <citation type="submission" date="2016-10" db="EMBL/GenBank/DDBJ databases">
        <authorList>
            <person name="de Groot N.N."/>
        </authorList>
    </citation>
    <scope>NUCLEOTIDE SEQUENCE [LARGE SCALE GENOMIC DNA]</scope>
    <source>
        <strain evidence="6 7">DSM 527</strain>
    </source>
</reference>
<evidence type="ECO:0000256" key="1">
    <source>
        <dbReference type="ARBA" id="ARBA00004141"/>
    </source>
</evidence>
<evidence type="ECO:0000256" key="5">
    <source>
        <dbReference type="SAM" id="Phobius"/>
    </source>
</evidence>
<dbReference type="GO" id="GO:0016020">
    <property type="term" value="C:membrane"/>
    <property type="evidence" value="ECO:0007669"/>
    <property type="project" value="UniProtKB-SubCell"/>
</dbReference>